<keyword evidence="1" id="KW-0472">Membrane</keyword>
<protein>
    <submittedName>
        <fullName evidence="2">Uncharacterized protein</fullName>
    </submittedName>
</protein>
<dbReference type="EMBL" id="PGFF01000001">
    <property type="protein sequence ID" value="PJJ72661.1"/>
    <property type="molecule type" value="Genomic_DNA"/>
</dbReference>
<reference evidence="2 3" key="1">
    <citation type="submission" date="2017-11" db="EMBL/GenBank/DDBJ databases">
        <title>Genomic Encyclopedia of Archaeal and Bacterial Type Strains, Phase II (KMG-II): From Individual Species to Whole Genera.</title>
        <authorList>
            <person name="Goeker M."/>
        </authorList>
    </citation>
    <scope>NUCLEOTIDE SEQUENCE [LARGE SCALE GENOMIC DNA]</scope>
    <source>
        <strain evidence="2 3">DSM 27393</strain>
    </source>
</reference>
<dbReference type="RefSeq" id="WP_100364825.1">
    <property type="nucleotide sequence ID" value="NZ_PGFF01000001.1"/>
</dbReference>
<accession>A0A2M9CL86</accession>
<keyword evidence="1" id="KW-0812">Transmembrane</keyword>
<dbReference type="AlphaFoldDB" id="A0A2M9CL86"/>
<evidence type="ECO:0000313" key="3">
    <source>
        <dbReference type="Proteomes" id="UP000228758"/>
    </source>
</evidence>
<evidence type="ECO:0000313" key="2">
    <source>
        <dbReference type="EMBL" id="PJJ72661.1"/>
    </source>
</evidence>
<feature type="transmembrane region" description="Helical" evidence="1">
    <location>
        <begin position="43"/>
        <end position="65"/>
    </location>
</feature>
<evidence type="ECO:0000256" key="1">
    <source>
        <dbReference type="SAM" id="Phobius"/>
    </source>
</evidence>
<dbReference type="Proteomes" id="UP000228758">
    <property type="component" value="Unassembled WGS sequence"/>
</dbReference>
<comment type="caution">
    <text evidence="2">The sequence shown here is derived from an EMBL/GenBank/DDBJ whole genome shotgun (WGS) entry which is preliminary data.</text>
</comment>
<keyword evidence="3" id="KW-1185">Reference proteome</keyword>
<sequence length="101" mass="10136">MSSTGSAARRSAVVLDLVVGIAFVVLSAGVTAVAAIYGGRMPAAVGIPVIIASVLLWIGGLVLLVRARRTGRVGFHWPLLALVATLAALYGGLAITAAVLS</sequence>
<organism evidence="2 3">
    <name type="scientific">Diaminobutyricimonas aerilata</name>
    <dbReference type="NCBI Taxonomy" id="1162967"/>
    <lineage>
        <taxon>Bacteria</taxon>
        <taxon>Bacillati</taxon>
        <taxon>Actinomycetota</taxon>
        <taxon>Actinomycetes</taxon>
        <taxon>Micrococcales</taxon>
        <taxon>Microbacteriaceae</taxon>
        <taxon>Diaminobutyricimonas</taxon>
    </lineage>
</organism>
<proteinExistence type="predicted"/>
<gene>
    <name evidence="2" type="ORF">CLV46_2235</name>
</gene>
<feature type="transmembrane region" description="Helical" evidence="1">
    <location>
        <begin position="77"/>
        <end position="100"/>
    </location>
</feature>
<feature type="transmembrane region" description="Helical" evidence="1">
    <location>
        <begin position="12"/>
        <end position="37"/>
    </location>
</feature>
<name>A0A2M9CL86_9MICO</name>
<keyword evidence="1" id="KW-1133">Transmembrane helix</keyword>